<evidence type="ECO:0000313" key="4">
    <source>
        <dbReference type="Proteomes" id="UP000292340"/>
    </source>
</evidence>
<proteinExistence type="predicted"/>
<name>A0A4Q4P677_9PLEO</name>
<dbReference type="AlphaFoldDB" id="A0A4Q4P677"/>
<dbReference type="OrthoDB" id="3682925at2759"/>
<gene>
    <name evidence="2" type="ORF">AA0115_g5578</name>
    <name evidence="3" type="ORF">AA0119_g11079</name>
</gene>
<reference evidence="2" key="2">
    <citation type="journal article" date="2019" name="bioRxiv">
        <title>Genomics, evolutionary history and diagnostics of the Alternaria alternata species group including apple and Asian pear pathotypes.</title>
        <authorList>
            <person name="Armitage A.D."/>
            <person name="Cockerton H.M."/>
            <person name="Sreenivasaprasad S."/>
            <person name="Woodhall J.W."/>
            <person name="Lane C.R."/>
            <person name="Harrison R.J."/>
            <person name="Clarkson J.P."/>
        </authorList>
    </citation>
    <scope>NUCLEOTIDE SEQUENCE</scope>
    <source>
        <strain evidence="2">FERA 1164</strain>
        <strain evidence="3">FERA 635</strain>
    </source>
</reference>
<dbReference type="EMBL" id="PDXB01000012">
    <property type="protein sequence ID" value="RYN28664.1"/>
    <property type="molecule type" value="Genomic_DNA"/>
</dbReference>
<evidence type="ECO:0000313" key="2">
    <source>
        <dbReference type="EMBL" id="RYN28664.1"/>
    </source>
</evidence>
<reference evidence="2" key="1">
    <citation type="submission" date="2017-10" db="EMBL/GenBank/DDBJ databases">
        <authorList>
            <person name="Armitage A.D."/>
            <person name="Barbara D.J."/>
            <person name="Woodhall J.W."/>
            <person name="Sreenivasaprasad S."/>
            <person name="Lane C.R."/>
            <person name="Clarkson J.P."/>
            <person name="Harrison R.J."/>
        </authorList>
    </citation>
    <scope>NUCLEOTIDE SEQUENCE</scope>
    <source>
        <strain evidence="2">FERA 1164</strain>
        <strain evidence="3">FERA 635</strain>
    </source>
</reference>
<organism evidence="2 4">
    <name type="scientific">Alternaria tenuissima</name>
    <dbReference type="NCBI Taxonomy" id="119927"/>
    <lineage>
        <taxon>Eukaryota</taxon>
        <taxon>Fungi</taxon>
        <taxon>Dikarya</taxon>
        <taxon>Ascomycota</taxon>
        <taxon>Pezizomycotina</taxon>
        <taxon>Dothideomycetes</taxon>
        <taxon>Pleosporomycetidae</taxon>
        <taxon>Pleosporales</taxon>
        <taxon>Pleosporineae</taxon>
        <taxon>Pleosporaceae</taxon>
        <taxon>Alternaria</taxon>
        <taxon>Alternaria sect. Alternaria</taxon>
        <taxon>Alternaria alternata complex</taxon>
    </lineage>
</organism>
<accession>A0A4Q4P677</accession>
<sequence>MVNSTSANGDTQLKSTARYSLRKRPGYSPTSNHLRKKKRVYRTRGGTVSLRKIPDESVSIVESNSQVSLLHLPGELRTEKYKYALCGMHIVHGDFRGYSTWAAVVHTTSGVSVS</sequence>
<dbReference type="Proteomes" id="UP000292340">
    <property type="component" value="Unassembled WGS sequence"/>
</dbReference>
<feature type="region of interest" description="Disordered" evidence="1">
    <location>
        <begin position="1"/>
        <end position="39"/>
    </location>
</feature>
<dbReference type="Proteomes" id="UP000293195">
    <property type="component" value="Unassembled WGS sequence"/>
</dbReference>
<evidence type="ECO:0000256" key="1">
    <source>
        <dbReference type="SAM" id="MobiDB-lite"/>
    </source>
</evidence>
<feature type="compositionally biased region" description="Polar residues" evidence="1">
    <location>
        <begin position="1"/>
        <end position="18"/>
    </location>
</feature>
<keyword evidence="5" id="KW-1185">Reference proteome</keyword>
<evidence type="ECO:0000313" key="5">
    <source>
        <dbReference type="Proteomes" id="UP000293195"/>
    </source>
</evidence>
<evidence type="ECO:0000313" key="3">
    <source>
        <dbReference type="EMBL" id="RYN90243.1"/>
    </source>
</evidence>
<comment type="caution">
    <text evidence="2">The sequence shown here is derived from an EMBL/GenBank/DDBJ whole genome shotgun (WGS) entry which is preliminary data.</text>
</comment>
<protein>
    <submittedName>
        <fullName evidence="2">Uncharacterized protein</fullName>
    </submittedName>
</protein>
<dbReference type="EMBL" id="PDXF01000078">
    <property type="protein sequence ID" value="RYN90243.1"/>
    <property type="molecule type" value="Genomic_DNA"/>
</dbReference>